<dbReference type="PANTHER" id="PTHR31025">
    <property type="entry name" value="SI:CH211-196P9.1-RELATED"/>
    <property type="match status" value="1"/>
</dbReference>
<sequence length="206" mass="23695">MNFKSAVEADLKSHNMSTSTYRLFISDVASFMLAYKQYPTDEDWTTVTRAIFKEYPFLKPIGCGTTYSALTNQKSPIRKSPGVSISIPMPEVMGGEDKFSFDQHNKLLKAELSKSKPNRIVVSEVMDLFFAIRRDIINNSYPGILSLFETYPALQDYDQLTTEMCRIMKKSPEFIADAMKAWLSLYDKMEFEDLQYEINKIQINTP</sequence>
<organism evidence="1">
    <name type="scientific">Amphimedon queenslandica</name>
    <name type="common">Sponge</name>
    <dbReference type="NCBI Taxonomy" id="400682"/>
    <lineage>
        <taxon>Eukaryota</taxon>
        <taxon>Metazoa</taxon>
        <taxon>Porifera</taxon>
        <taxon>Demospongiae</taxon>
        <taxon>Heteroscleromorpha</taxon>
        <taxon>Haplosclerida</taxon>
        <taxon>Niphatidae</taxon>
        <taxon>Amphimedon</taxon>
    </lineage>
</organism>
<reference evidence="1" key="1">
    <citation type="submission" date="2017-05" db="UniProtKB">
        <authorList>
            <consortium name="EnsemblMetazoa"/>
        </authorList>
    </citation>
    <scope>IDENTIFICATION</scope>
</reference>
<dbReference type="EnsemblMetazoa" id="Aqu2.1.33230_001">
    <property type="protein sequence ID" value="Aqu2.1.33230_001"/>
    <property type="gene ID" value="Aqu2.1.33230"/>
</dbReference>
<evidence type="ECO:0000313" key="1">
    <source>
        <dbReference type="EnsemblMetazoa" id="Aqu2.1.33230_001"/>
    </source>
</evidence>
<proteinExistence type="predicted"/>
<dbReference type="AlphaFoldDB" id="A0A1X7UZ28"/>
<name>A0A1X7UZ28_AMPQE</name>
<accession>A0A1X7UZ28</accession>
<dbReference type="PANTHER" id="PTHR31025:SF9">
    <property type="entry name" value="SI:DKEY-286J15.1"/>
    <property type="match status" value="1"/>
</dbReference>
<dbReference type="InParanoid" id="A0A1X7UZ28"/>
<protein>
    <submittedName>
        <fullName evidence="1">Uncharacterized protein</fullName>
    </submittedName>
</protein>